<proteinExistence type="predicted"/>
<sequence length="178" mass="20103">MEKRADQMRAMGIETSDIADVPNDSSKNDKKGKSNMGKSSVTPQLSSELRHNSTLGQGTGNNAKRDTAVISQVNIEDLKQMKPYLKLLKKQQKELSSLKRKYSKVQDLLRSSEQPTHGRPSAHIPPKLRPLPSHHCFPTFNNDKCEKSLHFAPQWESHFPQLLIIIILIIIHTFDTAP</sequence>
<reference evidence="2" key="4">
    <citation type="submission" date="2025-08" db="UniProtKB">
        <authorList>
            <consortium name="Ensembl"/>
        </authorList>
    </citation>
    <scope>IDENTIFICATION</scope>
</reference>
<dbReference type="SUPFAM" id="SSF69989">
    <property type="entry name" value="C-terminal domain of PLC-beta"/>
    <property type="match status" value="1"/>
</dbReference>
<dbReference type="Gene3D" id="1.20.1230.10">
    <property type="entry name" value="Phospholipase C beta, distal C-terminal domain"/>
    <property type="match status" value="1"/>
</dbReference>
<dbReference type="GeneTree" id="ENSGT00940000156426"/>
<dbReference type="Proteomes" id="UP000314986">
    <property type="component" value="Unassembled WGS sequence"/>
</dbReference>
<name>A0A4W3H7R1_CALMI</name>
<feature type="region of interest" description="Disordered" evidence="1">
    <location>
        <begin position="110"/>
        <end position="130"/>
    </location>
</feature>
<dbReference type="Ensembl" id="ENSCMIT00000011671.1">
    <property type="protein sequence ID" value="ENSCMIP00000011390.1"/>
    <property type="gene ID" value="ENSCMIG00000005923.1"/>
</dbReference>
<evidence type="ECO:0000313" key="3">
    <source>
        <dbReference type="Proteomes" id="UP000314986"/>
    </source>
</evidence>
<evidence type="ECO:0000313" key="2">
    <source>
        <dbReference type="Ensembl" id="ENSCMIP00000011390.1"/>
    </source>
</evidence>
<accession>A0A4W3H7R1</accession>
<feature type="compositionally biased region" description="Polar residues" evidence="1">
    <location>
        <begin position="41"/>
        <end position="62"/>
    </location>
</feature>
<keyword evidence="3" id="KW-1185">Reference proteome</keyword>
<dbReference type="InParanoid" id="A0A4W3H7R1"/>
<reference evidence="2" key="5">
    <citation type="submission" date="2025-09" db="UniProtKB">
        <authorList>
            <consortium name="Ensembl"/>
        </authorList>
    </citation>
    <scope>IDENTIFICATION</scope>
</reference>
<dbReference type="InterPro" id="IPR042531">
    <property type="entry name" value="PLC-beta_C_sf"/>
</dbReference>
<reference evidence="3" key="2">
    <citation type="journal article" date="2007" name="PLoS Biol.">
        <title>Survey sequencing and comparative analysis of the elephant shark (Callorhinchus milii) genome.</title>
        <authorList>
            <person name="Venkatesh B."/>
            <person name="Kirkness E.F."/>
            <person name="Loh Y.H."/>
            <person name="Halpern A.L."/>
            <person name="Lee A.P."/>
            <person name="Johnson J."/>
            <person name="Dandona N."/>
            <person name="Viswanathan L.D."/>
            <person name="Tay A."/>
            <person name="Venter J.C."/>
            <person name="Strausberg R.L."/>
            <person name="Brenner S."/>
        </authorList>
    </citation>
    <scope>NUCLEOTIDE SEQUENCE [LARGE SCALE GENOMIC DNA]</scope>
</reference>
<dbReference type="STRING" id="7868.ENSCMIP00000011390"/>
<reference evidence="3" key="3">
    <citation type="journal article" date="2014" name="Nature">
        <title>Elephant shark genome provides unique insights into gnathostome evolution.</title>
        <authorList>
            <consortium name="International Elephant Shark Genome Sequencing Consortium"/>
            <person name="Venkatesh B."/>
            <person name="Lee A.P."/>
            <person name="Ravi V."/>
            <person name="Maurya A.K."/>
            <person name="Lian M.M."/>
            <person name="Swann J.B."/>
            <person name="Ohta Y."/>
            <person name="Flajnik M.F."/>
            <person name="Sutoh Y."/>
            <person name="Kasahara M."/>
            <person name="Hoon S."/>
            <person name="Gangu V."/>
            <person name="Roy S.W."/>
            <person name="Irimia M."/>
            <person name="Korzh V."/>
            <person name="Kondrychyn I."/>
            <person name="Lim Z.W."/>
            <person name="Tay B.H."/>
            <person name="Tohari S."/>
            <person name="Kong K.W."/>
            <person name="Ho S."/>
            <person name="Lorente-Galdos B."/>
            <person name="Quilez J."/>
            <person name="Marques-Bonet T."/>
            <person name="Raney B.J."/>
            <person name="Ingham P.W."/>
            <person name="Tay A."/>
            <person name="Hillier L.W."/>
            <person name="Minx P."/>
            <person name="Boehm T."/>
            <person name="Wilson R.K."/>
            <person name="Brenner S."/>
            <person name="Warren W.C."/>
        </authorList>
    </citation>
    <scope>NUCLEOTIDE SEQUENCE [LARGE SCALE GENOMIC DNA]</scope>
</reference>
<reference evidence="3" key="1">
    <citation type="journal article" date="2006" name="Science">
        <title>Ancient noncoding elements conserved in the human genome.</title>
        <authorList>
            <person name="Venkatesh B."/>
            <person name="Kirkness E.F."/>
            <person name="Loh Y.H."/>
            <person name="Halpern A.L."/>
            <person name="Lee A.P."/>
            <person name="Johnson J."/>
            <person name="Dandona N."/>
            <person name="Viswanathan L.D."/>
            <person name="Tay A."/>
            <person name="Venter J.C."/>
            <person name="Strausberg R.L."/>
            <person name="Brenner S."/>
        </authorList>
    </citation>
    <scope>NUCLEOTIDE SEQUENCE [LARGE SCALE GENOMIC DNA]</scope>
</reference>
<evidence type="ECO:0000256" key="1">
    <source>
        <dbReference type="SAM" id="MobiDB-lite"/>
    </source>
</evidence>
<organism evidence="2 3">
    <name type="scientific">Callorhinchus milii</name>
    <name type="common">Ghost shark</name>
    <dbReference type="NCBI Taxonomy" id="7868"/>
    <lineage>
        <taxon>Eukaryota</taxon>
        <taxon>Metazoa</taxon>
        <taxon>Chordata</taxon>
        <taxon>Craniata</taxon>
        <taxon>Vertebrata</taxon>
        <taxon>Chondrichthyes</taxon>
        <taxon>Holocephali</taxon>
        <taxon>Chimaeriformes</taxon>
        <taxon>Callorhinchidae</taxon>
        <taxon>Callorhinchus</taxon>
    </lineage>
</organism>
<protein>
    <submittedName>
        <fullName evidence="2">Uncharacterized protein</fullName>
    </submittedName>
</protein>
<feature type="region of interest" description="Disordered" evidence="1">
    <location>
        <begin position="1"/>
        <end position="65"/>
    </location>
</feature>
<dbReference type="AlphaFoldDB" id="A0A4W3H7R1"/>